<name>A0AAE9YQ78_9GAMM</name>
<reference evidence="1 2" key="2">
    <citation type="journal article" date="2022" name="Mar. Drugs">
        <title>Bioassay-Guided Fractionation Leads to the Detection of Cholic Acid Generated by the Rare Thalassomonas sp.</title>
        <authorList>
            <person name="Pheiffer F."/>
            <person name="Schneider Y.K."/>
            <person name="Hansen E.H."/>
            <person name="Andersen J.H."/>
            <person name="Isaksson J."/>
            <person name="Busche T."/>
            <person name="R C."/>
            <person name="Kalinowski J."/>
            <person name="Zyl L.V."/>
            <person name="Trindade M."/>
        </authorList>
    </citation>
    <scope>NUCLEOTIDE SEQUENCE [LARGE SCALE GENOMIC DNA]</scope>
    <source>
        <strain evidence="1 2">A5K-106</strain>
    </source>
</reference>
<gene>
    <name evidence="1" type="ORF">SG35_026930</name>
</gene>
<sequence length="198" mass="22606">MHKLKFDEREVDAPEPIERILFVDSIPVADLFIDPSIKECTLAWPIAKGTTLQDILRVYFSGFLPSHNRHQDIKVECLIDDTYYHKSLKIEYLISLENPIDFIKKSGKLNHKSAGSLELLQISSGESVLELIFDSSSELPERIAILFSKVNADALIELFSQFHEVSSLRSDYEIASQAFKGKINEKYLLEPLPLIKRV</sequence>
<dbReference type="EMBL" id="CP059735">
    <property type="protein sequence ID" value="WDD98821.1"/>
    <property type="molecule type" value="Genomic_DNA"/>
</dbReference>
<keyword evidence="2" id="KW-1185">Reference proteome</keyword>
<dbReference type="KEGG" id="tact:SG35_026930"/>
<dbReference type="RefSeq" id="WP_152646700.1">
    <property type="nucleotide sequence ID" value="NZ_CP059735.1"/>
</dbReference>
<accession>A0AAE9YQ78</accession>
<protein>
    <submittedName>
        <fullName evidence="1">Uncharacterized protein</fullName>
    </submittedName>
</protein>
<dbReference type="AlphaFoldDB" id="A0AAE9YQ78"/>
<organism evidence="1 2">
    <name type="scientific">Thalassomonas actiniarum</name>
    <dbReference type="NCBI Taxonomy" id="485447"/>
    <lineage>
        <taxon>Bacteria</taxon>
        <taxon>Pseudomonadati</taxon>
        <taxon>Pseudomonadota</taxon>
        <taxon>Gammaproteobacteria</taxon>
        <taxon>Alteromonadales</taxon>
        <taxon>Colwelliaceae</taxon>
        <taxon>Thalassomonas</taxon>
    </lineage>
</organism>
<evidence type="ECO:0000313" key="1">
    <source>
        <dbReference type="EMBL" id="WDD98821.1"/>
    </source>
</evidence>
<evidence type="ECO:0000313" key="2">
    <source>
        <dbReference type="Proteomes" id="UP000032568"/>
    </source>
</evidence>
<reference evidence="1 2" key="1">
    <citation type="journal article" date="2015" name="Genome Announc.">
        <title>Draft Genome Sequences of Marine Isolates of Thalassomonas viridans and Thalassomonas actiniarum.</title>
        <authorList>
            <person name="Olonade I."/>
            <person name="van Zyl L.J."/>
            <person name="Trindade M."/>
        </authorList>
    </citation>
    <scope>NUCLEOTIDE SEQUENCE [LARGE SCALE GENOMIC DNA]</scope>
    <source>
        <strain evidence="1 2">A5K-106</strain>
    </source>
</reference>
<dbReference type="Proteomes" id="UP000032568">
    <property type="component" value="Chromosome"/>
</dbReference>
<proteinExistence type="predicted"/>